<dbReference type="GO" id="GO:0046872">
    <property type="term" value="F:metal ion binding"/>
    <property type="evidence" value="ECO:0007669"/>
    <property type="project" value="UniProtKB-KW"/>
</dbReference>
<keyword evidence="3" id="KW-0645">Protease</keyword>
<comment type="caution">
    <text evidence="7">The sequence shown here is derived from an EMBL/GenBank/DDBJ whole genome shotgun (WGS) entry which is preliminary data.</text>
</comment>
<feature type="region of interest" description="Disordered" evidence="6">
    <location>
        <begin position="362"/>
        <end position="387"/>
    </location>
</feature>
<dbReference type="OrthoDB" id="361940at2"/>
<dbReference type="SUPFAM" id="SSF53187">
    <property type="entry name" value="Zn-dependent exopeptidases"/>
    <property type="match status" value="1"/>
</dbReference>
<dbReference type="RefSeq" id="WP_144359036.1">
    <property type="nucleotide sequence ID" value="NZ_VMNH01000011.1"/>
</dbReference>
<accession>A0A557SA02</accession>
<dbReference type="InterPro" id="IPR017537">
    <property type="entry name" value="Peptidase_M42_hydrolase"/>
</dbReference>
<keyword evidence="4" id="KW-0479">Metal-binding</keyword>
<organism evidence="7 8">
    <name type="scientific">Sedimenticola selenatireducens</name>
    <dbReference type="NCBI Taxonomy" id="191960"/>
    <lineage>
        <taxon>Bacteria</taxon>
        <taxon>Pseudomonadati</taxon>
        <taxon>Pseudomonadota</taxon>
        <taxon>Gammaproteobacteria</taxon>
        <taxon>Chromatiales</taxon>
        <taxon>Sedimenticolaceae</taxon>
        <taxon>Sedimenticola</taxon>
    </lineage>
</organism>
<dbReference type="InterPro" id="IPR051464">
    <property type="entry name" value="Peptidase_M42_aminopept"/>
</dbReference>
<name>A0A557SA02_9GAMM</name>
<dbReference type="Gene3D" id="3.40.630.10">
    <property type="entry name" value="Zn peptidases"/>
    <property type="match status" value="1"/>
</dbReference>
<dbReference type="GO" id="GO:0004177">
    <property type="term" value="F:aminopeptidase activity"/>
    <property type="evidence" value="ECO:0007669"/>
    <property type="project" value="UniProtKB-KW"/>
</dbReference>
<dbReference type="AlphaFoldDB" id="A0A557SA02"/>
<evidence type="ECO:0000256" key="2">
    <source>
        <dbReference type="ARBA" id="ARBA00022438"/>
    </source>
</evidence>
<evidence type="ECO:0000256" key="6">
    <source>
        <dbReference type="SAM" id="MobiDB-lite"/>
    </source>
</evidence>
<keyword evidence="8" id="KW-1185">Reference proteome</keyword>
<evidence type="ECO:0000313" key="7">
    <source>
        <dbReference type="EMBL" id="TVO74214.1"/>
    </source>
</evidence>
<comment type="similarity">
    <text evidence="1">Belongs to the peptidase M42 family.</text>
</comment>
<evidence type="ECO:0000256" key="5">
    <source>
        <dbReference type="ARBA" id="ARBA00022801"/>
    </source>
</evidence>
<dbReference type="Pfam" id="PF05343">
    <property type="entry name" value="Peptidase_M42"/>
    <property type="match status" value="1"/>
</dbReference>
<dbReference type="Gene3D" id="2.40.30.40">
    <property type="entry name" value="Peptidase M42, domain 2"/>
    <property type="match status" value="1"/>
</dbReference>
<dbReference type="EMBL" id="VMNH01000011">
    <property type="protein sequence ID" value="TVO74214.1"/>
    <property type="molecule type" value="Genomic_DNA"/>
</dbReference>
<dbReference type="PANTHER" id="PTHR32481:SF7">
    <property type="entry name" value="AMINOPEPTIDASE YHFE-RELATED"/>
    <property type="match status" value="1"/>
</dbReference>
<sequence length="387" mass="42446">MKAIDIDRQFLRDTLLGLLEVPSPTGMTDNVVQYVCEKLNELGVSYEVTRRGAIRANLPGKVHSPDRAIAAHLDTLGAMVKNLKPNGRLEVVSVGTWPARSAEGARVTLFSDGGRQYRGTLMPLKASGHVFGKQVDSQEASWSNLELRLDEQVASKADLQQLEIHTGDMIAVDPQPEFLKNGFWVSRFLDDKAGVAALLTATKAVLEAKAELPMDCHLLFTISEETGAGASHILHGDVAELLAVDNGTIAPGQNTSEYGVTITMQDSSGPFDWYLTRRLIFISQTYGIEHSRDVFNYYRSDAAAAVEAGNDIRTALICFALDGSHGYERTHEKSLVAVARLISLYMQSGPMFERDKAAIGPLADFPDDQSEWDETEFNDTKLLPSED</sequence>
<evidence type="ECO:0000256" key="3">
    <source>
        <dbReference type="ARBA" id="ARBA00022670"/>
    </source>
</evidence>
<dbReference type="InterPro" id="IPR023367">
    <property type="entry name" value="Peptidase_M42_dom2"/>
</dbReference>
<dbReference type="PANTHER" id="PTHR32481">
    <property type="entry name" value="AMINOPEPTIDASE"/>
    <property type="match status" value="1"/>
</dbReference>
<dbReference type="Proteomes" id="UP000316649">
    <property type="component" value="Unassembled WGS sequence"/>
</dbReference>
<feature type="compositionally biased region" description="Acidic residues" evidence="6">
    <location>
        <begin position="365"/>
        <end position="377"/>
    </location>
</feature>
<dbReference type="CDD" id="cd05657">
    <property type="entry name" value="M42_glucanase_like"/>
    <property type="match status" value="1"/>
</dbReference>
<proteinExistence type="inferred from homology"/>
<dbReference type="NCBIfam" id="TIGR03106">
    <property type="entry name" value="trio_M42_hydro"/>
    <property type="match status" value="1"/>
</dbReference>
<evidence type="ECO:0000256" key="1">
    <source>
        <dbReference type="ARBA" id="ARBA00006272"/>
    </source>
</evidence>
<dbReference type="GO" id="GO:0006508">
    <property type="term" value="P:proteolysis"/>
    <property type="evidence" value="ECO:0007669"/>
    <property type="project" value="UniProtKB-KW"/>
</dbReference>
<protein>
    <submittedName>
        <fullName evidence="7">Osmoprotectant NAGGN system M42 family peptidase</fullName>
    </submittedName>
</protein>
<evidence type="ECO:0000313" key="8">
    <source>
        <dbReference type="Proteomes" id="UP000316649"/>
    </source>
</evidence>
<dbReference type="InterPro" id="IPR008007">
    <property type="entry name" value="Peptidase_M42"/>
</dbReference>
<gene>
    <name evidence="7" type="ORF">FHP88_10600</name>
</gene>
<dbReference type="SUPFAM" id="SSF101821">
    <property type="entry name" value="Aminopeptidase/glucanase lid domain"/>
    <property type="match status" value="1"/>
</dbReference>
<keyword evidence="2" id="KW-0031">Aminopeptidase</keyword>
<reference evidence="7 8" key="1">
    <citation type="submission" date="2019-07" db="EMBL/GenBank/DDBJ databases">
        <title>The pathways for chlorine oxyanion respiration interact through the shared metabolite chlorate.</title>
        <authorList>
            <person name="Barnum T.P."/>
            <person name="Cheng Y."/>
            <person name="Hill K.A."/>
            <person name="Lucas L.N."/>
            <person name="Carlson H.K."/>
            <person name="Coates J.D."/>
        </authorList>
    </citation>
    <scope>NUCLEOTIDE SEQUENCE [LARGE SCALE GENOMIC DNA]</scope>
    <source>
        <strain evidence="7 8">BK-1</strain>
    </source>
</reference>
<keyword evidence="5" id="KW-0378">Hydrolase</keyword>
<evidence type="ECO:0000256" key="4">
    <source>
        <dbReference type="ARBA" id="ARBA00022723"/>
    </source>
</evidence>